<evidence type="ECO:0000313" key="2">
    <source>
        <dbReference type="Proteomes" id="UP000054988"/>
    </source>
</evidence>
<comment type="caution">
    <text evidence="1">The sequence shown here is derived from an EMBL/GenBank/DDBJ whole genome shotgun (WGS) entry which is preliminary data.</text>
</comment>
<organism evidence="1 2">
    <name type="scientific">Moniliophthora roreri</name>
    <name type="common">Frosty pod rot fungus</name>
    <name type="synonym">Monilia roreri</name>
    <dbReference type="NCBI Taxonomy" id="221103"/>
    <lineage>
        <taxon>Eukaryota</taxon>
        <taxon>Fungi</taxon>
        <taxon>Dikarya</taxon>
        <taxon>Basidiomycota</taxon>
        <taxon>Agaricomycotina</taxon>
        <taxon>Agaricomycetes</taxon>
        <taxon>Agaricomycetidae</taxon>
        <taxon>Agaricales</taxon>
        <taxon>Marasmiineae</taxon>
        <taxon>Marasmiaceae</taxon>
        <taxon>Moniliophthora</taxon>
    </lineage>
</organism>
<reference evidence="1 2" key="1">
    <citation type="submission" date="2015-12" db="EMBL/GenBank/DDBJ databases">
        <title>Draft genome sequence of Moniliophthora roreri, the causal agent of frosty pod rot of cacao.</title>
        <authorList>
            <person name="Aime M.C."/>
            <person name="Diaz-Valderrama J.R."/>
            <person name="Kijpornyongpan T."/>
            <person name="Phillips-Mora W."/>
        </authorList>
    </citation>
    <scope>NUCLEOTIDE SEQUENCE [LARGE SCALE GENOMIC DNA]</scope>
    <source>
        <strain evidence="1 2">MCA 2952</strain>
    </source>
</reference>
<accession>A0A0W0GB32</accession>
<evidence type="ECO:0000313" key="1">
    <source>
        <dbReference type="EMBL" id="KTB45781.1"/>
    </source>
</evidence>
<dbReference type="Proteomes" id="UP000054988">
    <property type="component" value="Unassembled WGS sequence"/>
</dbReference>
<proteinExistence type="predicted"/>
<name>A0A0W0GB32_MONRR</name>
<dbReference type="AlphaFoldDB" id="A0A0W0GB32"/>
<dbReference type="EMBL" id="LATX01000617">
    <property type="protein sequence ID" value="KTB45781.1"/>
    <property type="molecule type" value="Genomic_DNA"/>
</dbReference>
<protein>
    <submittedName>
        <fullName evidence="1">Uncharacterized protein</fullName>
    </submittedName>
</protein>
<gene>
    <name evidence="1" type="ORF">WG66_1636</name>
</gene>
<sequence>MFERCKSFLLNGGTFSKVGNQYNGECRNTTDYIGGLYFNNLNYGNGNVYNGVNYVTNSLAQASALGGDRKEKRSRSGGVQVYS</sequence>